<feature type="non-terminal residue" evidence="2">
    <location>
        <position position="675"/>
    </location>
</feature>
<feature type="compositionally biased region" description="Basic and acidic residues" evidence="1">
    <location>
        <begin position="170"/>
        <end position="184"/>
    </location>
</feature>
<protein>
    <submittedName>
        <fullName evidence="2">Uncharacterized protein</fullName>
    </submittedName>
</protein>
<dbReference type="HOGENOM" id="CLU_407483_0_0_1"/>
<gene>
    <name evidence="2" type="ORF">CRE_14379</name>
</gene>
<feature type="compositionally biased region" description="Acidic residues" evidence="1">
    <location>
        <begin position="151"/>
        <end position="160"/>
    </location>
</feature>
<feature type="compositionally biased region" description="Basic and acidic residues" evidence="1">
    <location>
        <begin position="1"/>
        <end position="36"/>
    </location>
</feature>
<proteinExistence type="predicted"/>
<dbReference type="AlphaFoldDB" id="E3NMU5"/>
<feature type="region of interest" description="Disordered" evidence="1">
    <location>
        <begin position="68"/>
        <end position="202"/>
    </location>
</feature>
<dbReference type="Gene3D" id="3.40.220.10">
    <property type="entry name" value="Leucine Aminopeptidase, subunit E, domain 1"/>
    <property type="match status" value="1"/>
</dbReference>
<keyword evidence="3" id="KW-1185">Reference proteome</keyword>
<dbReference type="SUPFAM" id="SSF52949">
    <property type="entry name" value="Macro domain-like"/>
    <property type="match status" value="1"/>
</dbReference>
<accession>E3NMU5</accession>
<sequence length="675" mass="78812">MVRRKETTAEDKAKARDRKREQRKREKEAQEAETPAKAKPQLKVKTEEDIKEYKRLKQSELRAKVAEANELKQQQKDSSIIDLTSMTTAEETTEKKSRKRQANTSKGVPKYNKPELKKMTAEELKEYNRLKKSESRARQKLAKVEETKDDGNDDFEDDTMDLTSEVTKQATEETEKKPRKRQADASESSIVPQPTPKKACEKEIVSQRVPGGKKNCKVRIGLIDIFDVETNAIVVPYYDGHSSEDISVYQRMLTMFSKVDKTKVDSFKEDFDNNLHDKLKNYESEIIDWGFQTDIGTTRRTILVKPPYMKNENLTTISETHLRASYLSCLLTADKANVNSLAFPIFGVHGCYKKSIVIGLQTVFAYMESVKHTNLQLIYFVTANNLAYNDIGEFLSYFREFDLNYWTKEGLYFAYEDHVFDKFKTNVYYATIPGTDMTRRCFKLTHERKMRSTGTNESLRKIHALMLKQTGIKDTIGFNIYKKSARKGLIQGTQSIENGASSDVVPSFPNLMDVRFDMEHFCGSNKILRKLWIVSYYHMYFQDMSLSELHLSPKHEDYLLRQRTFHQQKWLHYHVVRMWKDTFTKAPYKCNCLLTSDTHEHLSVFMTQLSHQDNIMKNWTLDRRCFVFYHEDDILGSIEAYQPVFIYGDGKFKSMAASNSFDFNKIIETQLKKWY</sequence>
<feature type="compositionally biased region" description="Basic and acidic residues" evidence="1">
    <location>
        <begin position="112"/>
        <end position="150"/>
    </location>
</feature>
<feature type="compositionally biased region" description="Polar residues" evidence="1">
    <location>
        <begin position="76"/>
        <end position="90"/>
    </location>
</feature>
<organism evidence="3">
    <name type="scientific">Caenorhabditis remanei</name>
    <name type="common">Caenorhabditis vulgaris</name>
    <dbReference type="NCBI Taxonomy" id="31234"/>
    <lineage>
        <taxon>Eukaryota</taxon>
        <taxon>Metazoa</taxon>
        <taxon>Ecdysozoa</taxon>
        <taxon>Nematoda</taxon>
        <taxon>Chromadorea</taxon>
        <taxon>Rhabditida</taxon>
        <taxon>Rhabditina</taxon>
        <taxon>Rhabditomorpha</taxon>
        <taxon>Rhabditoidea</taxon>
        <taxon>Rhabditidae</taxon>
        <taxon>Peloderinae</taxon>
        <taxon>Caenorhabditis</taxon>
    </lineage>
</organism>
<dbReference type="InterPro" id="IPR043472">
    <property type="entry name" value="Macro_dom-like"/>
</dbReference>
<dbReference type="EMBL" id="DS269109">
    <property type="protein sequence ID" value="EFP08962.1"/>
    <property type="molecule type" value="Genomic_DNA"/>
</dbReference>
<evidence type="ECO:0000313" key="2">
    <source>
        <dbReference type="EMBL" id="EFP08962.1"/>
    </source>
</evidence>
<dbReference type="eggNOG" id="ENOG502TKBQ">
    <property type="taxonomic scope" value="Eukaryota"/>
</dbReference>
<dbReference type="Proteomes" id="UP000008281">
    <property type="component" value="Unassembled WGS sequence"/>
</dbReference>
<feature type="region of interest" description="Disordered" evidence="1">
    <location>
        <begin position="1"/>
        <end position="47"/>
    </location>
</feature>
<reference evidence="2" key="1">
    <citation type="submission" date="2007-07" db="EMBL/GenBank/DDBJ databases">
        <title>PCAP assembly of the Caenorhabditis remanei genome.</title>
        <authorList>
            <consortium name="The Caenorhabditis remanei Sequencing Consortium"/>
            <person name="Wilson R.K."/>
        </authorList>
    </citation>
    <scope>NUCLEOTIDE SEQUENCE [LARGE SCALE GENOMIC DNA]</scope>
    <source>
        <strain evidence="2">PB4641</strain>
    </source>
</reference>
<evidence type="ECO:0000256" key="1">
    <source>
        <dbReference type="SAM" id="MobiDB-lite"/>
    </source>
</evidence>
<name>E3NMU5_CAERE</name>
<dbReference type="InParanoid" id="E3NMU5"/>
<evidence type="ECO:0000313" key="3">
    <source>
        <dbReference type="Proteomes" id="UP000008281"/>
    </source>
</evidence>
<dbReference type="OrthoDB" id="5905527at2759"/>